<dbReference type="EMBL" id="FOVC01000005">
    <property type="protein sequence ID" value="SFN32679.1"/>
    <property type="molecule type" value="Genomic_DNA"/>
</dbReference>
<dbReference type="PANTHER" id="PTHR45947">
    <property type="entry name" value="SULFOQUINOVOSYL TRANSFERASE SQD2"/>
    <property type="match status" value="1"/>
</dbReference>
<dbReference type="InterPro" id="IPR001296">
    <property type="entry name" value="Glyco_trans_1"/>
</dbReference>
<name>A0A1I4Y547_9GAMM</name>
<keyword evidence="3" id="KW-1185">Reference proteome</keyword>
<reference evidence="3" key="1">
    <citation type="submission" date="2016-10" db="EMBL/GenBank/DDBJ databases">
        <authorList>
            <person name="Varghese N."/>
            <person name="Submissions S."/>
        </authorList>
    </citation>
    <scope>NUCLEOTIDE SEQUENCE [LARGE SCALE GENOMIC DNA]</scope>
    <source>
        <strain evidence="3">N6PO6</strain>
    </source>
</reference>
<feature type="domain" description="Glycosyl transferase family 1" evidence="1">
    <location>
        <begin position="5"/>
        <end position="123"/>
    </location>
</feature>
<dbReference type="Gene3D" id="3.40.50.2000">
    <property type="entry name" value="Glycogen Phosphorylase B"/>
    <property type="match status" value="1"/>
</dbReference>
<proteinExistence type="predicted"/>
<accession>A0A1I4Y547</accession>
<dbReference type="SUPFAM" id="SSF53756">
    <property type="entry name" value="UDP-Glycosyltransferase/glycogen phosphorylase"/>
    <property type="match status" value="1"/>
</dbReference>
<gene>
    <name evidence="2" type="ORF">SAMN05216516_105190</name>
</gene>
<keyword evidence="2" id="KW-0808">Transferase</keyword>
<dbReference type="STRING" id="1367852.SAMN05216516_105190"/>
<evidence type="ECO:0000259" key="1">
    <source>
        <dbReference type="Pfam" id="PF00534"/>
    </source>
</evidence>
<evidence type="ECO:0000313" key="3">
    <source>
        <dbReference type="Proteomes" id="UP000242222"/>
    </source>
</evidence>
<dbReference type="Pfam" id="PF00534">
    <property type="entry name" value="Glycos_transf_1"/>
    <property type="match status" value="1"/>
</dbReference>
<protein>
    <submittedName>
        <fullName evidence="2">Colanic acid/amylovoran biosynthesis glycosyltransferase</fullName>
    </submittedName>
</protein>
<sequence length="162" mass="17670">MGAEFEYTMTGKGDWLNELQGMILRLQLSGCVKLSGFKPQEEIKSCLDADDVFLLPSLTAKGGDMEGIPVALMDAMAVGLPVVSSQHSGIPELIENTISGWLAAEGDDKSLANILFSLAQEENDIETVIKVACDKVETEFSQYIAYRERIRVLEQIVQTPSG</sequence>
<dbReference type="GO" id="GO:0016757">
    <property type="term" value="F:glycosyltransferase activity"/>
    <property type="evidence" value="ECO:0007669"/>
    <property type="project" value="InterPro"/>
</dbReference>
<dbReference type="InterPro" id="IPR050194">
    <property type="entry name" value="Glycosyltransferase_grp1"/>
</dbReference>
<organism evidence="2 3">
    <name type="scientific">Izhakiella capsodis</name>
    <dbReference type="NCBI Taxonomy" id="1367852"/>
    <lineage>
        <taxon>Bacteria</taxon>
        <taxon>Pseudomonadati</taxon>
        <taxon>Pseudomonadota</taxon>
        <taxon>Gammaproteobacteria</taxon>
        <taxon>Enterobacterales</taxon>
        <taxon>Erwiniaceae</taxon>
        <taxon>Izhakiella</taxon>
    </lineage>
</organism>
<dbReference type="PANTHER" id="PTHR45947:SF15">
    <property type="entry name" value="TEICHURONIC ACID BIOSYNTHESIS GLYCOSYLTRANSFERASE TUAC-RELATED"/>
    <property type="match status" value="1"/>
</dbReference>
<evidence type="ECO:0000313" key="2">
    <source>
        <dbReference type="EMBL" id="SFN32679.1"/>
    </source>
</evidence>
<dbReference type="AlphaFoldDB" id="A0A1I4Y547"/>
<dbReference type="Proteomes" id="UP000242222">
    <property type="component" value="Unassembled WGS sequence"/>
</dbReference>